<protein>
    <submittedName>
        <fullName evidence="1">Flagellar operon protein TIGR03826</fullName>
    </submittedName>
</protein>
<name>A0A1H9ZHN4_9FIRM</name>
<dbReference type="RefSeq" id="WP_091349505.1">
    <property type="nucleotide sequence ID" value="NZ_FOIF01000009.1"/>
</dbReference>
<accession>A0A1H9ZHN4</accession>
<keyword evidence="1" id="KW-0966">Cell projection</keyword>
<evidence type="ECO:0000313" key="2">
    <source>
        <dbReference type="Proteomes" id="UP000243819"/>
    </source>
</evidence>
<evidence type="ECO:0000313" key="1">
    <source>
        <dbReference type="EMBL" id="SES81157.1"/>
    </source>
</evidence>
<proteinExistence type="predicted"/>
<gene>
    <name evidence="1" type="ORF">SAMN03080614_100942</name>
</gene>
<dbReference type="InterPro" id="IPR022258">
    <property type="entry name" value="Flagellar_operon_YvyF"/>
</dbReference>
<dbReference type="EMBL" id="FOIF01000009">
    <property type="protein sequence ID" value="SES81157.1"/>
    <property type="molecule type" value="Genomic_DNA"/>
</dbReference>
<keyword evidence="1" id="KW-0282">Flagellum</keyword>
<keyword evidence="2" id="KW-1185">Reference proteome</keyword>
<organism evidence="1 2">
    <name type="scientific">Anaerobranca gottschalkii DSM 13577</name>
    <dbReference type="NCBI Taxonomy" id="1120990"/>
    <lineage>
        <taxon>Bacteria</taxon>
        <taxon>Bacillati</taxon>
        <taxon>Bacillota</taxon>
        <taxon>Clostridia</taxon>
        <taxon>Eubacteriales</taxon>
        <taxon>Proteinivoracaceae</taxon>
        <taxon>Anaerobranca</taxon>
    </lineage>
</organism>
<dbReference type="STRING" id="1120990.SAMN03080614_100942"/>
<dbReference type="Proteomes" id="UP000243819">
    <property type="component" value="Unassembled WGS sequence"/>
</dbReference>
<dbReference type="OrthoDB" id="1739831at2"/>
<reference evidence="2" key="1">
    <citation type="submission" date="2016-10" db="EMBL/GenBank/DDBJ databases">
        <authorList>
            <person name="Varghese N."/>
            <person name="Submissions S."/>
        </authorList>
    </citation>
    <scope>NUCLEOTIDE SEQUENCE [LARGE SCALE GENOMIC DNA]</scope>
    <source>
        <strain evidence="2">DSM 13577</strain>
    </source>
</reference>
<sequence>MDVRNCPKCGKLFQRLRRDICPACAQQEDKEYEIVRDYIYDNPNSDVQTVSEETGVAVETILKFLRENRLINVSEALLLDCELCGSPIPSGRFCKECGEKLEKEFSSLNTKKDGLNLPKSDKKASFHFMRDRLVKRDR</sequence>
<dbReference type="NCBIfam" id="TIGR03826">
    <property type="entry name" value="YvyF"/>
    <property type="match status" value="1"/>
</dbReference>
<keyword evidence="1" id="KW-0969">Cilium</keyword>
<dbReference type="AlphaFoldDB" id="A0A1H9ZHN4"/>